<reference evidence="3 4" key="1">
    <citation type="submission" date="2024-05" db="EMBL/GenBank/DDBJ databases">
        <authorList>
            <person name="Park S."/>
        </authorList>
    </citation>
    <scope>NUCLEOTIDE SEQUENCE [LARGE SCALE GENOMIC DNA]</scope>
    <source>
        <strain evidence="3 4">DGU5</strain>
    </source>
</reference>
<feature type="compositionally biased region" description="Basic and acidic residues" evidence="2">
    <location>
        <begin position="11"/>
        <end position="20"/>
    </location>
</feature>
<dbReference type="Gene3D" id="1.25.40.10">
    <property type="entry name" value="Tetratricopeptide repeat domain"/>
    <property type="match status" value="1"/>
</dbReference>
<evidence type="ECO:0000256" key="1">
    <source>
        <dbReference type="PROSITE-ProRule" id="PRU00339"/>
    </source>
</evidence>
<accession>A0ABV0CUF3</accession>
<sequence>MATPAAAQDGPEPRETKLERVERARVAGDFAQAREGLEALLAKYPDDPDLLRRLASVRAAQGDLDDAQRLVDRALALAPQDLDIQLARANILFWRGERLASQHQAEAIASVAPDYPELDSLWAKLAQREDQQGVRLTALTFGGGVSDIAFDNRAGETWFSQDASVGFSLGGNTGASLAVEREERATTDVRVSARLDQRLGQHLAYVSGSVVPNADFRESWSIGTGGEVALSNRLTALVDMRYADYRERTVFALQPGLRFAFDDATSVTARAINLLGGGEDYRLGGSLQLNYRPEGRLGGFVVLASYPDVEEDGVRQLRSAAGGLSVPLGKGFTLTTVGAYEDREGSYRRLSGTLVLGFRFGAS</sequence>
<evidence type="ECO:0000313" key="4">
    <source>
        <dbReference type="Proteomes" id="UP001484535"/>
    </source>
</evidence>
<evidence type="ECO:0000313" key="3">
    <source>
        <dbReference type="EMBL" id="MEN7536297.1"/>
    </source>
</evidence>
<dbReference type="NCBIfam" id="TIGR04390">
    <property type="entry name" value="OMP_YaiO_dom"/>
    <property type="match status" value="1"/>
</dbReference>
<dbReference type="InterPro" id="IPR019734">
    <property type="entry name" value="TPR_rpt"/>
</dbReference>
<dbReference type="Pfam" id="PF14559">
    <property type="entry name" value="TPR_19"/>
    <property type="match status" value="1"/>
</dbReference>
<dbReference type="SUPFAM" id="SSF48452">
    <property type="entry name" value="TPR-like"/>
    <property type="match status" value="1"/>
</dbReference>
<dbReference type="InterPro" id="IPR030887">
    <property type="entry name" value="Beta-barrel_YaiO"/>
</dbReference>
<feature type="region of interest" description="Disordered" evidence="2">
    <location>
        <begin position="1"/>
        <end position="20"/>
    </location>
</feature>
<evidence type="ECO:0000256" key="2">
    <source>
        <dbReference type="SAM" id="MobiDB-lite"/>
    </source>
</evidence>
<dbReference type="RefSeq" id="WP_346783735.1">
    <property type="nucleotide sequence ID" value="NZ_JBDLBR010000001.1"/>
</dbReference>
<keyword evidence="1" id="KW-0802">TPR repeat</keyword>
<gene>
    <name evidence="3" type="ORF">ABDJ38_03830</name>
</gene>
<dbReference type="EMBL" id="JBDLBR010000001">
    <property type="protein sequence ID" value="MEN7536297.1"/>
    <property type="molecule type" value="Genomic_DNA"/>
</dbReference>
<dbReference type="PROSITE" id="PS50005">
    <property type="entry name" value="TPR"/>
    <property type="match status" value="1"/>
</dbReference>
<keyword evidence="4" id="KW-1185">Reference proteome</keyword>
<feature type="repeat" description="TPR" evidence="1">
    <location>
        <begin position="48"/>
        <end position="81"/>
    </location>
</feature>
<comment type="caution">
    <text evidence="3">The sequence shown here is derived from an EMBL/GenBank/DDBJ whole genome shotgun (WGS) entry which is preliminary data.</text>
</comment>
<organism evidence="3 4">
    <name type="scientific">Aurantiacibacter flavus</name>
    <dbReference type="NCBI Taxonomy" id="3145232"/>
    <lineage>
        <taxon>Bacteria</taxon>
        <taxon>Pseudomonadati</taxon>
        <taxon>Pseudomonadota</taxon>
        <taxon>Alphaproteobacteria</taxon>
        <taxon>Sphingomonadales</taxon>
        <taxon>Erythrobacteraceae</taxon>
        <taxon>Aurantiacibacter</taxon>
    </lineage>
</organism>
<proteinExistence type="predicted"/>
<name>A0ABV0CUF3_9SPHN</name>
<dbReference type="InterPro" id="IPR011990">
    <property type="entry name" value="TPR-like_helical_dom_sf"/>
</dbReference>
<dbReference type="Proteomes" id="UP001484535">
    <property type="component" value="Unassembled WGS sequence"/>
</dbReference>
<protein>
    <submittedName>
        <fullName evidence="3">DUF6584 family protein</fullName>
    </submittedName>
</protein>